<keyword evidence="6 15" id="KW-0732">Signal</keyword>
<keyword evidence="2 12" id="KW-0813">Transport</keyword>
<evidence type="ECO:0000256" key="6">
    <source>
        <dbReference type="ARBA" id="ARBA00022729"/>
    </source>
</evidence>
<protein>
    <submittedName>
        <fullName evidence="18">TonB-dependent receptor plug domain-containing protein</fullName>
    </submittedName>
</protein>
<feature type="domain" description="TonB-dependent receptor-like beta-barrel" evidence="16">
    <location>
        <begin position="246"/>
        <end position="768"/>
    </location>
</feature>
<proteinExistence type="inferred from homology"/>
<keyword evidence="4" id="KW-0410">Iron transport</keyword>
<evidence type="ECO:0000256" key="15">
    <source>
        <dbReference type="SAM" id="SignalP"/>
    </source>
</evidence>
<keyword evidence="8" id="KW-0406">Ion transport</keyword>
<dbReference type="SUPFAM" id="SSF56935">
    <property type="entry name" value="Porins"/>
    <property type="match status" value="1"/>
</dbReference>
<evidence type="ECO:0000256" key="12">
    <source>
        <dbReference type="PROSITE-ProRule" id="PRU01360"/>
    </source>
</evidence>
<dbReference type="InterPro" id="IPR010917">
    <property type="entry name" value="TonB_rcpt_CS"/>
</dbReference>
<evidence type="ECO:0000256" key="3">
    <source>
        <dbReference type="ARBA" id="ARBA00022452"/>
    </source>
</evidence>
<dbReference type="GO" id="GO:0009279">
    <property type="term" value="C:cell outer membrane"/>
    <property type="evidence" value="ECO:0007669"/>
    <property type="project" value="UniProtKB-SubCell"/>
</dbReference>
<keyword evidence="18" id="KW-0675">Receptor</keyword>
<evidence type="ECO:0000256" key="9">
    <source>
        <dbReference type="ARBA" id="ARBA00023077"/>
    </source>
</evidence>
<dbReference type="Pfam" id="PF07715">
    <property type="entry name" value="Plug"/>
    <property type="match status" value="1"/>
</dbReference>
<dbReference type="Pfam" id="PF00593">
    <property type="entry name" value="TonB_dep_Rec_b-barrel"/>
    <property type="match status" value="1"/>
</dbReference>
<gene>
    <name evidence="18" type="ORF">FVW59_10360</name>
</gene>
<evidence type="ECO:0000313" key="18">
    <source>
        <dbReference type="EMBL" id="TXS91564.1"/>
    </source>
</evidence>
<evidence type="ECO:0000313" key="19">
    <source>
        <dbReference type="Proteomes" id="UP000321933"/>
    </source>
</evidence>
<dbReference type="Gene3D" id="2.40.170.20">
    <property type="entry name" value="TonB-dependent receptor, beta-barrel domain"/>
    <property type="match status" value="2"/>
</dbReference>
<feature type="domain" description="TonB-dependent receptor plug" evidence="17">
    <location>
        <begin position="47"/>
        <end position="158"/>
    </location>
</feature>
<keyword evidence="3 12" id="KW-1134">Transmembrane beta strand</keyword>
<keyword evidence="5 12" id="KW-0812">Transmembrane</keyword>
<feature type="short sequence motif" description="TonB C-terminal box" evidence="13">
    <location>
        <begin position="788"/>
        <end position="805"/>
    </location>
</feature>
<comment type="caution">
    <text evidence="18">The sequence shown here is derived from an EMBL/GenBank/DDBJ whole genome shotgun (WGS) entry which is preliminary data.</text>
</comment>
<evidence type="ECO:0000256" key="11">
    <source>
        <dbReference type="ARBA" id="ARBA00023237"/>
    </source>
</evidence>
<organism evidence="18 19">
    <name type="scientific">Parahaliea aestuarii</name>
    <dbReference type="NCBI Taxonomy" id="1852021"/>
    <lineage>
        <taxon>Bacteria</taxon>
        <taxon>Pseudomonadati</taxon>
        <taxon>Pseudomonadota</taxon>
        <taxon>Gammaproteobacteria</taxon>
        <taxon>Cellvibrionales</taxon>
        <taxon>Halieaceae</taxon>
        <taxon>Parahaliea</taxon>
    </lineage>
</organism>
<evidence type="ECO:0000259" key="17">
    <source>
        <dbReference type="Pfam" id="PF07715"/>
    </source>
</evidence>
<dbReference type="PANTHER" id="PTHR32552:SF81">
    <property type="entry name" value="TONB-DEPENDENT OUTER MEMBRANE RECEPTOR"/>
    <property type="match status" value="1"/>
</dbReference>
<accession>A0A5C8ZUY0</accession>
<feature type="signal peptide" evidence="15">
    <location>
        <begin position="1"/>
        <end position="28"/>
    </location>
</feature>
<dbReference type="RefSeq" id="WP_148064196.1">
    <property type="nucleotide sequence ID" value="NZ_VRYZ01000004.1"/>
</dbReference>
<evidence type="ECO:0000256" key="13">
    <source>
        <dbReference type="PROSITE-ProRule" id="PRU10144"/>
    </source>
</evidence>
<evidence type="ECO:0000256" key="1">
    <source>
        <dbReference type="ARBA" id="ARBA00004571"/>
    </source>
</evidence>
<feature type="chain" id="PRO_5023057980" evidence="15">
    <location>
        <begin position="29"/>
        <end position="805"/>
    </location>
</feature>
<dbReference type="InterPro" id="IPR036942">
    <property type="entry name" value="Beta-barrel_TonB_sf"/>
</dbReference>
<dbReference type="PANTHER" id="PTHR32552">
    <property type="entry name" value="FERRICHROME IRON RECEPTOR-RELATED"/>
    <property type="match status" value="1"/>
</dbReference>
<reference evidence="18 19" key="1">
    <citation type="submission" date="2019-08" db="EMBL/GenBank/DDBJ databases">
        <title>Parahaliea maris sp. nov., isolated from the surface seawater.</title>
        <authorList>
            <person name="Liu Y."/>
        </authorList>
    </citation>
    <scope>NUCLEOTIDE SEQUENCE [LARGE SCALE GENOMIC DNA]</scope>
    <source>
        <strain evidence="18 19">S2-26</strain>
    </source>
</reference>
<dbReference type="InterPro" id="IPR039426">
    <property type="entry name" value="TonB-dep_rcpt-like"/>
</dbReference>
<dbReference type="Proteomes" id="UP000321933">
    <property type="component" value="Unassembled WGS sequence"/>
</dbReference>
<keyword evidence="11 12" id="KW-0998">Cell outer membrane</keyword>
<dbReference type="EMBL" id="VRYZ01000004">
    <property type="protein sequence ID" value="TXS91564.1"/>
    <property type="molecule type" value="Genomic_DNA"/>
</dbReference>
<evidence type="ECO:0000256" key="14">
    <source>
        <dbReference type="RuleBase" id="RU003357"/>
    </source>
</evidence>
<keyword evidence="19" id="KW-1185">Reference proteome</keyword>
<evidence type="ECO:0000256" key="2">
    <source>
        <dbReference type="ARBA" id="ARBA00022448"/>
    </source>
</evidence>
<dbReference type="PROSITE" id="PS52016">
    <property type="entry name" value="TONB_DEPENDENT_REC_3"/>
    <property type="match status" value="1"/>
</dbReference>
<evidence type="ECO:0000256" key="7">
    <source>
        <dbReference type="ARBA" id="ARBA00023004"/>
    </source>
</evidence>
<dbReference type="InterPro" id="IPR000531">
    <property type="entry name" value="Beta-barrel_TonB"/>
</dbReference>
<dbReference type="InterPro" id="IPR012910">
    <property type="entry name" value="Plug_dom"/>
</dbReference>
<sequence length="805" mass="87697">MTIPYTRTLISSAIIGTTLGTLSPAASAQGAALEEVVVTATRRAASVQDVPYNISALSGDDLNEAGINSAADLFRVTTGVNFIEQGPRSGVNNANLIIRGINAEVLSRNQGPMQTAPVVSTYINETPLFANLRLKDIERVEVLRGPQGTLYGSGSLGGSVRYIYNKPDPSALYGEVSGGLGQTKNGDGMNYEGDLMLNLPLGERFALRANVGYEKDAGFIDQVARYARHPDGSPVLDNGATDPFGDSANFFAGQPVFESKDGVNDAETESYRLAAAWDVTDRLTLDASYHHQSDDVGGTQMNSYELFGDDSLKNASLIAEPFERDVDVLALDAEFDMGFATFTASASKYQSEGEGSRDLTGFYELFSFWEAYYGNSPRPLIEDVSRFNDEGEVFEARLVSNGDGPIDWVVGAFYMEQDTELSARQYYYGYDDYANACFIETGTFGGSPCGLGTLWGLQDFNGPVPIVKDEAYLVDQQNTFTDQALFGELTWHITEQWQVTGGVRYYDQEFETTQTGGLEFVPGGIESRNLDSSDSDSLFKVNTSYYLNDSTNLYAVWSEGFRRGGANGLPNEAFGAAINDKAFLYAPDTTENIEVGVKGSLADRYTYSVAYYDISWDNMQSNLSCTGLGLLCVVNVGEASSRGLEAELKGRVTDNLEMQVAYTYNDTELESLSDTLQEFIADGTSFVAVEPGVSLPGAADNSLYLAATYYQNLANGMELVYNLNGSYRDETESSLEVTSITLDSFWLWNAGIGLNRDMWSVRAFVNNLADERGLTAADSAELWGPRANAIVSTPRTFGISARYQF</sequence>
<dbReference type="OrthoDB" id="127311at2"/>
<keyword evidence="9 14" id="KW-0798">TonB box</keyword>
<comment type="similarity">
    <text evidence="12 14">Belongs to the TonB-dependent receptor family.</text>
</comment>
<keyword evidence="7" id="KW-0408">Iron</keyword>
<name>A0A5C8ZUY0_9GAMM</name>
<evidence type="ECO:0000259" key="16">
    <source>
        <dbReference type="Pfam" id="PF00593"/>
    </source>
</evidence>
<dbReference type="PROSITE" id="PS01156">
    <property type="entry name" value="TONB_DEPENDENT_REC_2"/>
    <property type="match status" value="1"/>
</dbReference>
<comment type="subcellular location">
    <subcellularLocation>
        <location evidence="1 12">Cell outer membrane</location>
        <topology evidence="1 12">Multi-pass membrane protein</topology>
    </subcellularLocation>
</comment>
<evidence type="ECO:0000256" key="10">
    <source>
        <dbReference type="ARBA" id="ARBA00023136"/>
    </source>
</evidence>
<evidence type="ECO:0000256" key="4">
    <source>
        <dbReference type="ARBA" id="ARBA00022496"/>
    </source>
</evidence>
<keyword evidence="10 12" id="KW-0472">Membrane</keyword>
<dbReference type="AlphaFoldDB" id="A0A5C8ZUY0"/>
<evidence type="ECO:0000256" key="5">
    <source>
        <dbReference type="ARBA" id="ARBA00022692"/>
    </source>
</evidence>
<evidence type="ECO:0000256" key="8">
    <source>
        <dbReference type="ARBA" id="ARBA00023065"/>
    </source>
</evidence>
<dbReference type="GO" id="GO:0006826">
    <property type="term" value="P:iron ion transport"/>
    <property type="evidence" value="ECO:0007669"/>
    <property type="project" value="UniProtKB-KW"/>
</dbReference>